<keyword evidence="3" id="KW-1015">Disulfide bond</keyword>
<dbReference type="EMBL" id="JAAPAO010000016">
    <property type="protein sequence ID" value="KAF4677324.1"/>
    <property type="molecule type" value="Genomic_DNA"/>
</dbReference>
<evidence type="ECO:0000256" key="1">
    <source>
        <dbReference type="ARBA" id="ARBA00008455"/>
    </source>
</evidence>
<dbReference type="SMART" id="SM00848">
    <property type="entry name" value="Inhibitor_I29"/>
    <property type="match status" value="1"/>
</dbReference>
<evidence type="ECO:0000256" key="2">
    <source>
        <dbReference type="ARBA" id="ARBA00023145"/>
    </source>
</evidence>
<comment type="similarity">
    <text evidence="1">Belongs to the peptidase C1 family.</text>
</comment>
<evidence type="ECO:0000256" key="3">
    <source>
        <dbReference type="ARBA" id="ARBA00023157"/>
    </source>
</evidence>
<dbReference type="InterPro" id="IPR038765">
    <property type="entry name" value="Papain-like_cys_pep_sf"/>
</dbReference>
<dbReference type="InterPro" id="IPR000668">
    <property type="entry name" value="Peptidase_C1A_C"/>
</dbReference>
<dbReference type="GO" id="GO:0006508">
    <property type="term" value="P:proteolysis"/>
    <property type="evidence" value="ECO:0007669"/>
    <property type="project" value="InterPro"/>
</dbReference>
<dbReference type="AlphaFoldDB" id="A0A7J6N134"/>
<dbReference type="Gene3D" id="3.90.70.10">
    <property type="entry name" value="Cysteine proteinases"/>
    <property type="match status" value="1"/>
</dbReference>
<evidence type="ECO:0000259" key="4">
    <source>
        <dbReference type="SMART" id="SM00848"/>
    </source>
</evidence>
<evidence type="ECO:0000313" key="5">
    <source>
        <dbReference type="EMBL" id="KAF4677324.1"/>
    </source>
</evidence>
<dbReference type="SUPFAM" id="SSF54001">
    <property type="entry name" value="Cysteine proteinases"/>
    <property type="match status" value="1"/>
</dbReference>
<accession>A0A7J6N134</accession>
<proteinExistence type="inferred from homology"/>
<feature type="domain" description="Cathepsin propeptide inhibitor" evidence="4">
    <location>
        <begin position="26"/>
        <end position="82"/>
    </location>
</feature>
<name>A0A7J6N134_PERCH</name>
<dbReference type="Pfam" id="PF08246">
    <property type="entry name" value="Inhibitor_I29"/>
    <property type="match status" value="1"/>
</dbReference>
<dbReference type="Pfam" id="PF00112">
    <property type="entry name" value="Peptidase_C1"/>
    <property type="match status" value="1"/>
</dbReference>
<reference evidence="5 6" key="1">
    <citation type="submission" date="2020-04" db="EMBL/GenBank/DDBJ databases">
        <title>Perkinsus chesapeaki whole genome sequence.</title>
        <authorList>
            <person name="Bogema D.R."/>
        </authorList>
    </citation>
    <scope>NUCLEOTIDE SEQUENCE [LARGE SCALE GENOMIC DNA]</scope>
    <source>
        <strain evidence="5">ATCC PRA-425</strain>
    </source>
</reference>
<gene>
    <name evidence="5" type="ORF">FOL47_002252</name>
</gene>
<dbReference type="InterPro" id="IPR013128">
    <property type="entry name" value="Peptidase_C1A"/>
</dbReference>
<keyword evidence="6" id="KW-1185">Reference proteome</keyword>
<keyword evidence="2" id="KW-0865">Zymogen</keyword>
<dbReference type="InterPro" id="IPR013201">
    <property type="entry name" value="Prot_inhib_I29"/>
</dbReference>
<dbReference type="InterPro" id="IPR000169">
    <property type="entry name" value="Pept_cys_AS"/>
</dbReference>
<protein>
    <recommendedName>
        <fullName evidence="4">Cathepsin propeptide inhibitor domain-containing protein</fullName>
    </recommendedName>
</protein>
<sequence length="180" mass="20285">MFTSLVGDLTTAADWGENVADVRQKYEDFKAKYSLKFKDAKEDEHRYSTFRKNLALIEETNRKNLSYTLEVNEYTAMTDEEFAAERSSSLGMYYEENAIWKTWSSMSQASHDTTDNVQAPTDFSWTEKGAVNPPIDQGSSGSCYAIATIGSVEGAFKVKTGVLPRMAPQEIIDCAIRKWV</sequence>
<organism evidence="5 6">
    <name type="scientific">Perkinsus chesapeaki</name>
    <name type="common">Clam parasite</name>
    <name type="synonym">Perkinsus andrewsi</name>
    <dbReference type="NCBI Taxonomy" id="330153"/>
    <lineage>
        <taxon>Eukaryota</taxon>
        <taxon>Sar</taxon>
        <taxon>Alveolata</taxon>
        <taxon>Perkinsozoa</taxon>
        <taxon>Perkinsea</taxon>
        <taxon>Perkinsida</taxon>
        <taxon>Perkinsidae</taxon>
        <taxon>Perkinsus</taxon>
    </lineage>
</organism>
<dbReference type="PROSITE" id="PS00139">
    <property type="entry name" value="THIOL_PROTEASE_CYS"/>
    <property type="match status" value="1"/>
</dbReference>
<evidence type="ECO:0000313" key="6">
    <source>
        <dbReference type="Proteomes" id="UP000591131"/>
    </source>
</evidence>
<dbReference type="OrthoDB" id="5855924at2759"/>
<comment type="caution">
    <text evidence="5">The sequence shown here is derived from an EMBL/GenBank/DDBJ whole genome shotgun (WGS) entry which is preliminary data.</text>
</comment>
<dbReference type="Proteomes" id="UP000591131">
    <property type="component" value="Unassembled WGS sequence"/>
</dbReference>
<dbReference type="PANTHER" id="PTHR12411">
    <property type="entry name" value="CYSTEINE PROTEASE FAMILY C1-RELATED"/>
    <property type="match status" value="1"/>
</dbReference>
<dbReference type="GO" id="GO:0008234">
    <property type="term" value="F:cysteine-type peptidase activity"/>
    <property type="evidence" value="ECO:0007669"/>
    <property type="project" value="InterPro"/>
</dbReference>